<feature type="domain" description="Rhodopsin" evidence="3">
    <location>
        <begin position="32"/>
        <end position="268"/>
    </location>
</feature>
<dbReference type="PANTHER" id="PTHR38794">
    <property type="entry name" value="INTEGRAL MEMBRANE PROTEIN"/>
    <property type="match status" value="1"/>
</dbReference>
<feature type="compositionally biased region" description="Low complexity" evidence="1">
    <location>
        <begin position="303"/>
        <end position="320"/>
    </location>
</feature>
<name>A0AAW0R4W8_9PEZI</name>
<feature type="transmembrane region" description="Helical" evidence="2">
    <location>
        <begin position="204"/>
        <end position="228"/>
    </location>
</feature>
<proteinExistence type="predicted"/>
<dbReference type="PANTHER" id="PTHR38794:SF1">
    <property type="entry name" value="INTEGRAL MEMBRANE PROTEIN"/>
    <property type="match status" value="1"/>
</dbReference>
<sequence>MPTTISAADDRSSLIQALTWFLFLAGFFSICARILTKYFLGRGMFWDDRLILAAEASLVGQAIAVSTSASRGMGKPQNSLPKETVDKVLQADYAGTPLFLLSLALIKWSLSSFIRQLSPTKDIKYRIDKSLRMLVVLWFVSAAIVGLFQCKLPTPWDYTTSHNCIDRRSWWTYVTTLNIVTEVGYVTIHVFTFRKLQVSRRRKVSIQAIFAARLLVIIPAVIQLHVFRGSYPSSNLTYDLWLPTVCNQIVACVSVVTACVPHLKPFMESIEPDNVVQIGDGNSSDSRDAIIRGIRLREIATAPPSGNPHSSPSNPQHITV</sequence>
<dbReference type="AlphaFoldDB" id="A0AAW0R4W8"/>
<accession>A0AAW0R4W8</accession>
<keyword evidence="2" id="KW-0812">Transmembrane</keyword>
<keyword evidence="2" id="KW-1133">Transmembrane helix</keyword>
<organism evidence="4 5">
    <name type="scientific">Apiospora kogelbergensis</name>
    <dbReference type="NCBI Taxonomy" id="1337665"/>
    <lineage>
        <taxon>Eukaryota</taxon>
        <taxon>Fungi</taxon>
        <taxon>Dikarya</taxon>
        <taxon>Ascomycota</taxon>
        <taxon>Pezizomycotina</taxon>
        <taxon>Sordariomycetes</taxon>
        <taxon>Xylariomycetidae</taxon>
        <taxon>Amphisphaeriales</taxon>
        <taxon>Apiosporaceae</taxon>
        <taxon>Apiospora</taxon>
    </lineage>
</organism>
<gene>
    <name evidence="4" type="ORF">PG999_003890</name>
</gene>
<dbReference type="Proteomes" id="UP001392437">
    <property type="component" value="Unassembled WGS sequence"/>
</dbReference>
<comment type="caution">
    <text evidence="4">The sequence shown here is derived from an EMBL/GenBank/DDBJ whole genome shotgun (WGS) entry which is preliminary data.</text>
</comment>
<keyword evidence="5" id="KW-1185">Reference proteome</keyword>
<feature type="region of interest" description="Disordered" evidence="1">
    <location>
        <begin position="300"/>
        <end position="320"/>
    </location>
</feature>
<dbReference type="Pfam" id="PF20684">
    <property type="entry name" value="Fung_rhodopsin"/>
    <property type="match status" value="1"/>
</dbReference>
<evidence type="ECO:0000256" key="2">
    <source>
        <dbReference type="SAM" id="Phobius"/>
    </source>
</evidence>
<evidence type="ECO:0000313" key="4">
    <source>
        <dbReference type="EMBL" id="KAK8123972.1"/>
    </source>
</evidence>
<feature type="transmembrane region" description="Helical" evidence="2">
    <location>
        <begin position="131"/>
        <end position="150"/>
    </location>
</feature>
<evidence type="ECO:0000313" key="5">
    <source>
        <dbReference type="Proteomes" id="UP001392437"/>
    </source>
</evidence>
<evidence type="ECO:0000259" key="3">
    <source>
        <dbReference type="Pfam" id="PF20684"/>
    </source>
</evidence>
<protein>
    <recommendedName>
        <fullName evidence="3">Rhodopsin domain-containing protein</fullName>
    </recommendedName>
</protein>
<feature type="transmembrane region" description="Helical" evidence="2">
    <location>
        <begin position="20"/>
        <end position="40"/>
    </location>
</feature>
<dbReference type="EMBL" id="JAQQWP010000003">
    <property type="protein sequence ID" value="KAK8123972.1"/>
    <property type="molecule type" value="Genomic_DNA"/>
</dbReference>
<keyword evidence="2" id="KW-0472">Membrane</keyword>
<dbReference type="InterPro" id="IPR049326">
    <property type="entry name" value="Rhodopsin_dom_fungi"/>
</dbReference>
<evidence type="ECO:0000256" key="1">
    <source>
        <dbReference type="SAM" id="MobiDB-lite"/>
    </source>
</evidence>
<reference evidence="4 5" key="1">
    <citation type="submission" date="2023-01" db="EMBL/GenBank/DDBJ databases">
        <title>Analysis of 21 Apiospora genomes using comparative genomics revels a genus with tremendous synthesis potential of carbohydrate active enzymes and secondary metabolites.</title>
        <authorList>
            <person name="Sorensen T."/>
        </authorList>
    </citation>
    <scope>NUCLEOTIDE SEQUENCE [LARGE SCALE GENOMIC DNA]</scope>
    <source>
        <strain evidence="4 5">CBS 117206</strain>
    </source>
</reference>
<feature type="transmembrane region" description="Helical" evidence="2">
    <location>
        <begin position="170"/>
        <end position="192"/>
    </location>
</feature>